<dbReference type="EMBL" id="CAJVPT010036577">
    <property type="protein sequence ID" value="CAG8714983.1"/>
    <property type="molecule type" value="Genomic_DNA"/>
</dbReference>
<gene>
    <name evidence="1" type="ORF">ACOLOM_LOCUS10858</name>
</gene>
<keyword evidence="2" id="KW-1185">Reference proteome</keyword>
<accession>A0ACA9PKR7</accession>
<name>A0ACA9PKR7_9GLOM</name>
<feature type="non-terminal residue" evidence="1">
    <location>
        <position position="132"/>
    </location>
</feature>
<evidence type="ECO:0000313" key="1">
    <source>
        <dbReference type="EMBL" id="CAG8714983.1"/>
    </source>
</evidence>
<reference evidence="1" key="1">
    <citation type="submission" date="2021-06" db="EMBL/GenBank/DDBJ databases">
        <authorList>
            <person name="Kallberg Y."/>
            <person name="Tangrot J."/>
            <person name="Rosling A."/>
        </authorList>
    </citation>
    <scope>NUCLEOTIDE SEQUENCE</scope>
    <source>
        <strain evidence="1">CL356</strain>
    </source>
</reference>
<feature type="non-terminal residue" evidence="1">
    <location>
        <position position="1"/>
    </location>
</feature>
<organism evidence="1 2">
    <name type="scientific">Acaulospora colombiana</name>
    <dbReference type="NCBI Taxonomy" id="27376"/>
    <lineage>
        <taxon>Eukaryota</taxon>
        <taxon>Fungi</taxon>
        <taxon>Fungi incertae sedis</taxon>
        <taxon>Mucoromycota</taxon>
        <taxon>Glomeromycotina</taxon>
        <taxon>Glomeromycetes</taxon>
        <taxon>Diversisporales</taxon>
        <taxon>Acaulosporaceae</taxon>
        <taxon>Acaulospora</taxon>
    </lineage>
</organism>
<sequence length="132" mass="14917">TLTGKTITIKVKPDLIIYLVKQAIQLKEGIPPDQQRLIFAGIKLEHSRTLSDYKIPKEVVFHFGLNLRGGGHIIGHLGSDVLDPSYGYDFTNIDDKGKQYFRGGVLYQMPCGWKRIALKVIGKYDNGDDKWL</sequence>
<dbReference type="Proteomes" id="UP000789525">
    <property type="component" value="Unassembled WGS sequence"/>
</dbReference>
<evidence type="ECO:0000313" key="2">
    <source>
        <dbReference type="Proteomes" id="UP000789525"/>
    </source>
</evidence>
<proteinExistence type="predicted"/>
<protein>
    <submittedName>
        <fullName evidence="1">1946_t:CDS:1</fullName>
    </submittedName>
</protein>
<comment type="caution">
    <text evidence="1">The sequence shown here is derived from an EMBL/GenBank/DDBJ whole genome shotgun (WGS) entry which is preliminary data.</text>
</comment>